<protein>
    <recommendedName>
        <fullName evidence="3">F-box domain-containing protein</fullName>
    </recommendedName>
</protein>
<proteinExistence type="predicted"/>
<gene>
    <name evidence="1" type="ORF">AVEN_209696_1</name>
</gene>
<reference evidence="1 2" key="1">
    <citation type="journal article" date="2019" name="Sci. Rep.">
        <title>Orb-weaving spider Araneus ventricosus genome elucidates the spidroin gene catalogue.</title>
        <authorList>
            <person name="Kono N."/>
            <person name="Nakamura H."/>
            <person name="Ohtoshi R."/>
            <person name="Moran D.A.P."/>
            <person name="Shinohara A."/>
            <person name="Yoshida Y."/>
            <person name="Fujiwara M."/>
            <person name="Mori M."/>
            <person name="Tomita M."/>
            <person name="Arakawa K."/>
        </authorList>
    </citation>
    <scope>NUCLEOTIDE SEQUENCE [LARGE SCALE GENOMIC DNA]</scope>
</reference>
<dbReference type="Proteomes" id="UP000499080">
    <property type="component" value="Unassembled WGS sequence"/>
</dbReference>
<organism evidence="1 2">
    <name type="scientific">Araneus ventricosus</name>
    <name type="common">Orbweaver spider</name>
    <name type="synonym">Epeira ventricosa</name>
    <dbReference type="NCBI Taxonomy" id="182803"/>
    <lineage>
        <taxon>Eukaryota</taxon>
        <taxon>Metazoa</taxon>
        <taxon>Ecdysozoa</taxon>
        <taxon>Arthropoda</taxon>
        <taxon>Chelicerata</taxon>
        <taxon>Arachnida</taxon>
        <taxon>Araneae</taxon>
        <taxon>Araneomorphae</taxon>
        <taxon>Entelegynae</taxon>
        <taxon>Araneoidea</taxon>
        <taxon>Araneidae</taxon>
        <taxon>Araneus</taxon>
    </lineage>
</organism>
<keyword evidence="2" id="KW-1185">Reference proteome</keyword>
<evidence type="ECO:0000313" key="1">
    <source>
        <dbReference type="EMBL" id="GBO32925.1"/>
    </source>
</evidence>
<evidence type="ECO:0000313" key="2">
    <source>
        <dbReference type="Proteomes" id="UP000499080"/>
    </source>
</evidence>
<evidence type="ECO:0008006" key="3">
    <source>
        <dbReference type="Google" id="ProtNLM"/>
    </source>
</evidence>
<name>A0A4Y2W6D7_ARAVE</name>
<dbReference type="EMBL" id="BGPR01056424">
    <property type="protein sequence ID" value="GBO32925.1"/>
    <property type="molecule type" value="Genomic_DNA"/>
</dbReference>
<dbReference type="AlphaFoldDB" id="A0A4Y2W6D7"/>
<accession>A0A4Y2W6D7</accession>
<sequence>MWKSCTPNPFSDLPTVLVDELMKLTLSYDDGGPSKISDVMLLLISGRLTCLNLCPFDLENEFDLSLKKIGRGCSSPRILRSLTEDMICSIISLNPLLEEVHLKIRTDFEVFRKCQKLRILRFYNRPKIFPFDFFSCYNHADIPIDLSVLSSLRDLETIFVHLFPFISVFTG</sequence>
<comment type="caution">
    <text evidence="1">The sequence shown here is derived from an EMBL/GenBank/DDBJ whole genome shotgun (WGS) entry which is preliminary data.</text>
</comment>